<dbReference type="Proteomes" id="UP000750334">
    <property type="component" value="Unassembled WGS sequence"/>
</dbReference>
<dbReference type="PROSITE" id="PS50090">
    <property type="entry name" value="MYB_LIKE"/>
    <property type="match status" value="1"/>
</dbReference>
<dbReference type="EMBL" id="PUHR01000310">
    <property type="protein sequence ID" value="KAG0655023.1"/>
    <property type="molecule type" value="Genomic_DNA"/>
</dbReference>
<comment type="subcellular location">
    <subcellularLocation>
        <location evidence="1">Nucleus</location>
    </subcellularLocation>
</comment>
<evidence type="ECO:0000256" key="4">
    <source>
        <dbReference type="SAM" id="MobiDB-lite"/>
    </source>
</evidence>
<dbReference type="PANTHER" id="PTHR46380:SF2">
    <property type="entry name" value="CYCLIN-D-BINDING MYB-LIKE TRANSCRIPTION FACTOR 1"/>
    <property type="match status" value="1"/>
</dbReference>
<proteinExistence type="predicted"/>
<dbReference type="GO" id="GO:0005634">
    <property type="term" value="C:nucleus"/>
    <property type="evidence" value="ECO:0007669"/>
    <property type="project" value="UniProtKB-SubCell"/>
</dbReference>
<evidence type="ECO:0000313" key="7">
    <source>
        <dbReference type="Proteomes" id="UP000750334"/>
    </source>
</evidence>
<dbReference type="OrthoDB" id="4066742at2759"/>
<feature type="domain" description="Myb-like" evidence="5">
    <location>
        <begin position="186"/>
        <end position="238"/>
    </location>
</feature>
<keyword evidence="2" id="KW-0238">DNA-binding</keyword>
<comment type="caution">
    <text evidence="6">The sequence shown here is derived from an EMBL/GenBank/DDBJ whole genome shotgun (WGS) entry which is preliminary data.</text>
</comment>
<gene>
    <name evidence="6" type="ORF">C6P45_003207</name>
</gene>
<protein>
    <recommendedName>
        <fullName evidence="5">Myb-like domain-containing protein</fullName>
    </recommendedName>
</protein>
<feature type="region of interest" description="Disordered" evidence="4">
    <location>
        <begin position="19"/>
        <end position="54"/>
    </location>
</feature>
<evidence type="ECO:0000259" key="5">
    <source>
        <dbReference type="PROSITE" id="PS50090"/>
    </source>
</evidence>
<dbReference type="PANTHER" id="PTHR46380">
    <property type="entry name" value="CYCLIN-D-BINDING MYB-LIKE TRANSCRIPTION FACTOR 1"/>
    <property type="match status" value="1"/>
</dbReference>
<accession>A0A9P6VU37</accession>
<evidence type="ECO:0000256" key="3">
    <source>
        <dbReference type="ARBA" id="ARBA00023242"/>
    </source>
</evidence>
<dbReference type="AlphaFoldDB" id="A0A9P6VU37"/>
<dbReference type="GO" id="GO:0000976">
    <property type="term" value="F:transcription cis-regulatory region binding"/>
    <property type="evidence" value="ECO:0007669"/>
    <property type="project" value="TreeGrafter"/>
</dbReference>
<evidence type="ECO:0000256" key="1">
    <source>
        <dbReference type="ARBA" id="ARBA00004123"/>
    </source>
</evidence>
<keyword evidence="7" id="KW-1185">Reference proteome</keyword>
<evidence type="ECO:0000313" key="6">
    <source>
        <dbReference type="EMBL" id="KAG0655023.1"/>
    </source>
</evidence>
<organism evidence="6 7">
    <name type="scientific">Maudiozyma exigua</name>
    <name type="common">Yeast</name>
    <name type="synonym">Kazachstania exigua</name>
    <dbReference type="NCBI Taxonomy" id="34358"/>
    <lineage>
        <taxon>Eukaryota</taxon>
        <taxon>Fungi</taxon>
        <taxon>Dikarya</taxon>
        <taxon>Ascomycota</taxon>
        <taxon>Saccharomycotina</taxon>
        <taxon>Saccharomycetes</taxon>
        <taxon>Saccharomycetales</taxon>
        <taxon>Saccharomycetaceae</taxon>
        <taxon>Maudiozyma</taxon>
    </lineage>
</organism>
<keyword evidence="3" id="KW-0539">Nucleus</keyword>
<reference evidence="6 7" key="1">
    <citation type="submission" date="2020-11" db="EMBL/GenBank/DDBJ databases">
        <title>Kefir isolates.</title>
        <authorList>
            <person name="Marcisauskas S."/>
            <person name="Kim Y."/>
            <person name="Blasche S."/>
        </authorList>
    </citation>
    <scope>NUCLEOTIDE SEQUENCE [LARGE SCALE GENOMIC DNA]</scope>
    <source>
        <strain evidence="6 7">OG2</strain>
    </source>
</reference>
<dbReference type="InterPro" id="IPR051651">
    <property type="entry name" value="DMTF1_DNA-bind_reg"/>
</dbReference>
<dbReference type="GO" id="GO:0003700">
    <property type="term" value="F:DNA-binding transcription factor activity"/>
    <property type="evidence" value="ECO:0007669"/>
    <property type="project" value="TreeGrafter"/>
</dbReference>
<sequence length="273" mass="33122">MDFEESVEEAVYRYVRDSNSKRRIEQQDDTPRKIPKYNDHNEIDTEHDELRDESPSINKINTSQRVEQFHQILPNVTASSTHESVEDIRAFVPFDEIVKQMKKEVEDTITIPPKRFSEEEDKLIDKFINKYCDYEKITLQQFKKFVWPHPNINLRRHKLTDFWKLIYSIFKYRSQGALYNHIRRRYNTFKKGRFSVHEEDTIRKYIGTDSDSKTSWASLGYYLNRLPDDCKDYWKRHKKASAMIENKKKIRDVDEFEEVEMKCNIVNYLERKR</sequence>
<dbReference type="InterPro" id="IPR001005">
    <property type="entry name" value="SANT/Myb"/>
</dbReference>
<name>A0A9P6VU37_MAUEX</name>
<evidence type="ECO:0000256" key="2">
    <source>
        <dbReference type="ARBA" id="ARBA00023125"/>
    </source>
</evidence>